<evidence type="ECO:0000313" key="2">
    <source>
        <dbReference type="EMBL" id="RIA92110.1"/>
    </source>
</evidence>
<feature type="region of interest" description="Disordered" evidence="1">
    <location>
        <begin position="1"/>
        <end position="70"/>
    </location>
</feature>
<name>A0A397T0W5_9GLOM</name>
<protein>
    <submittedName>
        <fullName evidence="2">Uncharacterized protein</fullName>
    </submittedName>
</protein>
<accession>A0A397T0W5</accession>
<dbReference type="EMBL" id="QKYT01000135">
    <property type="protein sequence ID" value="RIA92110.1"/>
    <property type="molecule type" value="Genomic_DNA"/>
</dbReference>
<dbReference type="Proteomes" id="UP000265703">
    <property type="component" value="Unassembled WGS sequence"/>
</dbReference>
<evidence type="ECO:0000256" key="1">
    <source>
        <dbReference type="SAM" id="MobiDB-lite"/>
    </source>
</evidence>
<gene>
    <name evidence="2" type="ORF">C1645_821191</name>
</gene>
<proteinExistence type="predicted"/>
<feature type="compositionally biased region" description="Acidic residues" evidence="1">
    <location>
        <begin position="48"/>
        <end position="58"/>
    </location>
</feature>
<dbReference type="AlphaFoldDB" id="A0A397T0W5"/>
<keyword evidence="3" id="KW-1185">Reference proteome</keyword>
<dbReference type="OrthoDB" id="2427805at2759"/>
<organism evidence="2 3">
    <name type="scientific">Glomus cerebriforme</name>
    <dbReference type="NCBI Taxonomy" id="658196"/>
    <lineage>
        <taxon>Eukaryota</taxon>
        <taxon>Fungi</taxon>
        <taxon>Fungi incertae sedis</taxon>
        <taxon>Mucoromycota</taxon>
        <taxon>Glomeromycotina</taxon>
        <taxon>Glomeromycetes</taxon>
        <taxon>Glomerales</taxon>
        <taxon>Glomeraceae</taxon>
        <taxon>Glomus</taxon>
    </lineage>
</organism>
<evidence type="ECO:0000313" key="3">
    <source>
        <dbReference type="Proteomes" id="UP000265703"/>
    </source>
</evidence>
<reference evidence="2 3" key="1">
    <citation type="submission" date="2018-06" db="EMBL/GenBank/DDBJ databases">
        <title>Comparative genomics reveals the genomic features of Rhizophagus irregularis, R. cerebriforme, R. diaphanum and Gigaspora rosea, and their symbiotic lifestyle signature.</title>
        <authorList>
            <person name="Morin E."/>
            <person name="San Clemente H."/>
            <person name="Chen E.C.H."/>
            <person name="De La Providencia I."/>
            <person name="Hainaut M."/>
            <person name="Kuo A."/>
            <person name="Kohler A."/>
            <person name="Murat C."/>
            <person name="Tang N."/>
            <person name="Roy S."/>
            <person name="Loubradou J."/>
            <person name="Henrissat B."/>
            <person name="Grigoriev I.V."/>
            <person name="Corradi N."/>
            <person name="Roux C."/>
            <person name="Martin F.M."/>
        </authorList>
    </citation>
    <scope>NUCLEOTIDE SEQUENCE [LARGE SCALE GENOMIC DNA]</scope>
    <source>
        <strain evidence="2 3">DAOM 227022</strain>
    </source>
</reference>
<feature type="compositionally biased region" description="Polar residues" evidence="1">
    <location>
        <begin position="1"/>
        <end position="36"/>
    </location>
</feature>
<comment type="caution">
    <text evidence="2">The sequence shown here is derived from an EMBL/GenBank/DDBJ whole genome shotgun (WGS) entry which is preliminary data.</text>
</comment>
<sequence>MTLTQAQRLQTSEYKIHPSNASKSSGTVAETDVFNSENDDDSNHEILEESNDDEEVEVSDNKMKENKNGPFRLNKKHRQIVEQTFSSMKKERMWRLSTGKYVEEELFELGKKLELEHAVHSFILDVDDVIIRRHFNKAELDEIDYAPGPQEPELSDEIIEILHLHVIDKDIHVLQQYVTGSHMHIMDDVSMNAIFEQAFGDLKAISIVSSQGERIKATKTLKDMLIKLMEKVDWDIERCSKIQTVGMIHAGMMIMTIYMDNPKGYICRVRHGETMEVPDSAENFSSILEILASVLNMKTVVRKTMKVVQVKKQTKSFKKAGFRKRPLEENQHRLSLCLPTPKKAKVCTEANVERSYPSSVCPESPHSELPLI</sequence>